<feature type="compositionally biased region" description="Basic and acidic residues" evidence="1">
    <location>
        <begin position="32"/>
        <end position="41"/>
    </location>
</feature>
<dbReference type="AlphaFoldDB" id="A0A8J6IYY0"/>
<dbReference type="Proteomes" id="UP000628736">
    <property type="component" value="Unassembled WGS sequence"/>
</dbReference>
<evidence type="ECO:0000313" key="3">
    <source>
        <dbReference type="Proteomes" id="UP000628736"/>
    </source>
</evidence>
<evidence type="ECO:0000256" key="1">
    <source>
        <dbReference type="SAM" id="MobiDB-lite"/>
    </source>
</evidence>
<dbReference type="RefSeq" id="WP_186853303.1">
    <property type="nucleotide sequence ID" value="NZ_JACOPO010000010.1"/>
</dbReference>
<sequence length="102" mass="11725">MKKLTRRERGGLKRAGCRAPRENQRGGPGGAGRKEERDKIEPNQAENKPLPVQALRAVATQEEGERYLSWRDFLFKRSFILYILPCKEGADPLRARIIKHKI</sequence>
<accession>A0A8J6IYY0</accession>
<gene>
    <name evidence="2" type="ORF">H8S11_12165</name>
</gene>
<proteinExistence type="predicted"/>
<reference evidence="2" key="1">
    <citation type="submission" date="2020-08" db="EMBL/GenBank/DDBJ databases">
        <title>Genome public.</title>
        <authorList>
            <person name="Liu C."/>
            <person name="Sun Q."/>
        </authorList>
    </citation>
    <scope>NUCLEOTIDE SEQUENCE</scope>
    <source>
        <strain evidence="2">NSJ-23</strain>
    </source>
</reference>
<keyword evidence="3" id="KW-1185">Reference proteome</keyword>
<protein>
    <submittedName>
        <fullName evidence="2">Uncharacterized protein</fullName>
    </submittedName>
</protein>
<organism evidence="2 3">
    <name type="scientific">Flintibacter hominis</name>
    <dbReference type="NCBI Taxonomy" id="2763048"/>
    <lineage>
        <taxon>Bacteria</taxon>
        <taxon>Bacillati</taxon>
        <taxon>Bacillota</taxon>
        <taxon>Clostridia</taxon>
        <taxon>Eubacteriales</taxon>
        <taxon>Flintibacter</taxon>
    </lineage>
</organism>
<feature type="region of interest" description="Disordered" evidence="1">
    <location>
        <begin position="1"/>
        <end position="53"/>
    </location>
</feature>
<comment type="caution">
    <text evidence="2">The sequence shown here is derived from an EMBL/GenBank/DDBJ whole genome shotgun (WGS) entry which is preliminary data.</text>
</comment>
<evidence type="ECO:0000313" key="2">
    <source>
        <dbReference type="EMBL" id="MBC5723565.1"/>
    </source>
</evidence>
<name>A0A8J6IYY0_9FIRM</name>
<dbReference type="EMBL" id="JACOPO010000010">
    <property type="protein sequence ID" value="MBC5723565.1"/>
    <property type="molecule type" value="Genomic_DNA"/>
</dbReference>